<evidence type="ECO:0000256" key="1">
    <source>
        <dbReference type="SAM" id="MobiDB-lite"/>
    </source>
</evidence>
<organism evidence="2 3">
    <name type="scientific">Paraburkholderia caledonica</name>
    <dbReference type="NCBI Taxonomy" id="134536"/>
    <lineage>
        <taxon>Bacteria</taxon>
        <taxon>Pseudomonadati</taxon>
        <taxon>Pseudomonadota</taxon>
        <taxon>Betaproteobacteria</taxon>
        <taxon>Burkholderiales</taxon>
        <taxon>Burkholderiaceae</taxon>
        <taxon>Paraburkholderia</taxon>
    </lineage>
</organism>
<comment type="caution">
    <text evidence="2">The sequence shown here is derived from an EMBL/GenBank/DDBJ whole genome shotgun (WGS) entry which is preliminary data.</text>
</comment>
<feature type="region of interest" description="Disordered" evidence="1">
    <location>
        <begin position="1"/>
        <end position="118"/>
    </location>
</feature>
<protein>
    <submittedName>
        <fullName evidence="2">Uncharacterized protein</fullName>
    </submittedName>
</protein>
<dbReference type="AlphaFoldDB" id="A0AB73ILL1"/>
<dbReference type="EMBL" id="JAURTK010000009">
    <property type="protein sequence ID" value="MDP9650277.1"/>
    <property type="molecule type" value="Genomic_DNA"/>
</dbReference>
<evidence type="ECO:0000313" key="2">
    <source>
        <dbReference type="EMBL" id="MDP9650277.1"/>
    </source>
</evidence>
<sequence>MSKRGGAPAALMRGRREGCEKRLPRQCEALERSRSRTLSGASSTMKARERGETCPMRRNAPHAPKRPNAQTPKRPNAQTPKRPNAQTPKRPNAQRPQPAARKKRSTLNTPQGPLFSHRIQRGANVPVANRASERYIQARLVPRLVRSTALLFSIANYNFWTPSIGRVRVIPRVIPASVQATALSGRRVPWHRERCASV</sequence>
<evidence type="ECO:0000313" key="3">
    <source>
        <dbReference type="Proteomes" id="UP001229486"/>
    </source>
</evidence>
<feature type="compositionally biased region" description="Basic and acidic residues" evidence="1">
    <location>
        <begin position="14"/>
        <end position="34"/>
    </location>
</feature>
<accession>A0AB73ILL1</accession>
<name>A0AB73ILL1_9BURK</name>
<feature type="compositionally biased region" description="Polar residues" evidence="1">
    <location>
        <begin position="68"/>
        <end position="89"/>
    </location>
</feature>
<dbReference type="Proteomes" id="UP001229486">
    <property type="component" value="Unassembled WGS sequence"/>
</dbReference>
<proteinExistence type="predicted"/>
<gene>
    <name evidence="2" type="ORF">J2793_005745</name>
</gene>
<feature type="compositionally biased region" description="Polar residues" evidence="1">
    <location>
        <begin position="36"/>
        <end position="45"/>
    </location>
</feature>
<reference evidence="2" key="1">
    <citation type="submission" date="2023-07" db="EMBL/GenBank/DDBJ databases">
        <title>Sorghum-associated microbial communities from plants grown in Nebraska, USA.</title>
        <authorList>
            <person name="Schachtman D."/>
        </authorList>
    </citation>
    <scope>NUCLEOTIDE SEQUENCE</scope>
    <source>
        <strain evidence="2">DS1061</strain>
    </source>
</reference>